<name>A0A835MEI9_9ROSI</name>
<dbReference type="InterPro" id="IPR044246">
    <property type="entry name" value="ZFP3-like"/>
</dbReference>
<proteinExistence type="predicted"/>
<dbReference type="GO" id="GO:0005634">
    <property type="term" value="C:nucleus"/>
    <property type="evidence" value="ECO:0007669"/>
    <property type="project" value="UniProtKB-SubCell"/>
</dbReference>
<dbReference type="PANTHER" id="PTHR47287">
    <property type="entry name" value="C2H2 AND C2HC ZINC FINGERS SUPERFAMILY PROTEIN"/>
    <property type="match status" value="1"/>
</dbReference>
<comment type="caution">
    <text evidence="9">The sequence shown here is derived from an EMBL/GenBank/DDBJ whole genome shotgun (WGS) entry which is preliminary data.</text>
</comment>
<keyword evidence="4" id="KW-0862">Zinc</keyword>
<feature type="compositionally biased region" description="Polar residues" evidence="7">
    <location>
        <begin position="1"/>
        <end position="11"/>
    </location>
</feature>
<dbReference type="EMBL" id="JADGMS010000017">
    <property type="protein sequence ID" value="KAF9663517.1"/>
    <property type="molecule type" value="Genomic_DNA"/>
</dbReference>
<evidence type="ECO:0000259" key="8">
    <source>
        <dbReference type="PROSITE" id="PS50157"/>
    </source>
</evidence>
<dbReference type="AlphaFoldDB" id="A0A835MEI9"/>
<evidence type="ECO:0000256" key="2">
    <source>
        <dbReference type="ARBA" id="ARBA00022723"/>
    </source>
</evidence>
<evidence type="ECO:0000256" key="6">
    <source>
        <dbReference type="PROSITE-ProRule" id="PRU00042"/>
    </source>
</evidence>
<dbReference type="GO" id="GO:0009788">
    <property type="term" value="P:negative regulation of abscisic acid-activated signaling pathway"/>
    <property type="evidence" value="ECO:0007669"/>
    <property type="project" value="InterPro"/>
</dbReference>
<evidence type="ECO:0000313" key="10">
    <source>
        <dbReference type="Proteomes" id="UP000657918"/>
    </source>
</evidence>
<evidence type="ECO:0000256" key="3">
    <source>
        <dbReference type="ARBA" id="ARBA00022771"/>
    </source>
</evidence>
<evidence type="ECO:0000256" key="1">
    <source>
        <dbReference type="ARBA" id="ARBA00004123"/>
    </source>
</evidence>
<dbReference type="PROSITE" id="PS50157">
    <property type="entry name" value="ZINC_FINGER_C2H2_2"/>
    <property type="match status" value="1"/>
</dbReference>
<dbReference type="PANTHER" id="PTHR47287:SF15">
    <property type="entry name" value="ZINC FINGER PROTEIN 3-LIKE"/>
    <property type="match status" value="1"/>
</dbReference>
<keyword evidence="10" id="KW-1185">Reference proteome</keyword>
<gene>
    <name evidence="9" type="ORF">SADUNF_Sadunf17G0059600</name>
</gene>
<feature type="domain" description="C2H2-type" evidence="8">
    <location>
        <begin position="43"/>
        <end position="70"/>
    </location>
</feature>
<protein>
    <recommendedName>
        <fullName evidence="8">C2H2-type domain-containing protein</fullName>
    </recommendedName>
</protein>
<sequence>MADPPSMQSFLKHQHQQYPSSSTSKPTKKTSTKLPHPSSYRHFPCLFCPRRFYTSQALGGHQNAHKRERAVHRRNNTLNTPNSTDPSFRIPLSFVNHNHPPTTTPPAVPFLNQYHKLQALDPMMNRNYHFPLPSSGFYVSAPQYGMLYGGFAAITSLDHDIGYANDVSATDDDPNTVTANVDLTLRL</sequence>
<dbReference type="Proteomes" id="UP000657918">
    <property type="component" value="Unassembled WGS sequence"/>
</dbReference>
<dbReference type="PROSITE" id="PS00028">
    <property type="entry name" value="ZINC_FINGER_C2H2_1"/>
    <property type="match status" value="1"/>
</dbReference>
<keyword evidence="3 6" id="KW-0863">Zinc-finger</keyword>
<keyword evidence="2" id="KW-0479">Metal-binding</keyword>
<feature type="region of interest" description="Disordered" evidence="7">
    <location>
        <begin position="1"/>
        <end position="36"/>
    </location>
</feature>
<dbReference type="GO" id="GO:0008270">
    <property type="term" value="F:zinc ion binding"/>
    <property type="evidence" value="ECO:0007669"/>
    <property type="project" value="UniProtKB-KW"/>
</dbReference>
<accession>A0A835MEI9</accession>
<evidence type="ECO:0000256" key="7">
    <source>
        <dbReference type="SAM" id="MobiDB-lite"/>
    </source>
</evidence>
<dbReference type="SUPFAM" id="SSF57667">
    <property type="entry name" value="beta-beta-alpha zinc fingers"/>
    <property type="match status" value="1"/>
</dbReference>
<keyword evidence="5" id="KW-0539">Nucleus</keyword>
<reference evidence="9 10" key="1">
    <citation type="submission" date="2020-10" db="EMBL/GenBank/DDBJ databases">
        <title>Plant Genome Project.</title>
        <authorList>
            <person name="Zhang R.-G."/>
        </authorList>
    </citation>
    <scope>NUCLEOTIDE SEQUENCE [LARGE SCALE GENOMIC DNA]</scope>
    <source>
        <strain evidence="9">FAFU-HL-1</strain>
        <tissue evidence="9">Leaf</tissue>
    </source>
</reference>
<dbReference type="OrthoDB" id="960395at2759"/>
<comment type="subcellular location">
    <subcellularLocation>
        <location evidence="1">Nucleus</location>
    </subcellularLocation>
</comment>
<dbReference type="InterPro" id="IPR036236">
    <property type="entry name" value="Znf_C2H2_sf"/>
</dbReference>
<dbReference type="InterPro" id="IPR013087">
    <property type="entry name" value="Znf_C2H2_type"/>
</dbReference>
<organism evidence="9 10">
    <name type="scientific">Salix dunnii</name>
    <dbReference type="NCBI Taxonomy" id="1413687"/>
    <lineage>
        <taxon>Eukaryota</taxon>
        <taxon>Viridiplantae</taxon>
        <taxon>Streptophyta</taxon>
        <taxon>Embryophyta</taxon>
        <taxon>Tracheophyta</taxon>
        <taxon>Spermatophyta</taxon>
        <taxon>Magnoliopsida</taxon>
        <taxon>eudicotyledons</taxon>
        <taxon>Gunneridae</taxon>
        <taxon>Pentapetalae</taxon>
        <taxon>rosids</taxon>
        <taxon>fabids</taxon>
        <taxon>Malpighiales</taxon>
        <taxon>Salicaceae</taxon>
        <taxon>Saliceae</taxon>
        <taxon>Salix</taxon>
    </lineage>
</organism>
<evidence type="ECO:0000256" key="5">
    <source>
        <dbReference type="ARBA" id="ARBA00023242"/>
    </source>
</evidence>
<evidence type="ECO:0000256" key="4">
    <source>
        <dbReference type="ARBA" id="ARBA00022833"/>
    </source>
</evidence>
<evidence type="ECO:0000313" key="9">
    <source>
        <dbReference type="EMBL" id="KAF9663517.1"/>
    </source>
</evidence>